<gene>
    <name evidence="1" type="ORF">GA0111570_11152</name>
</gene>
<dbReference type="Proteomes" id="UP000199086">
    <property type="component" value="Unassembled WGS sequence"/>
</dbReference>
<keyword evidence="2" id="KW-1185">Reference proteome</keyword>
<evidence type="ECO:0000313" key="2">
    <source>
        <dbReference type="Proteomes" id="UP000199086"/>
    </source>
</evidence>
<dbReference type="EMBL" id="FMYF01000011">
    <property type="protein sequence ID" value="SDB94887.1"/>
    <property type="molecule type" value="Genomic_DNA"/>
</dbReference>
<organism evidence="1 2">
    <name type="scientific">Raineyella antarctica</name>
    <dbReference type="NCBI Taxonomy" id="1577474"/>
    <lineage>
        <taxon>Bacteria</taxon>
        <taxon>Bacillati</taxon>
        <taxon>Actinomycetota</taxon>
        <taxon>Actinomycetes</taxon>
        <taxon>Propionibacteriales</taxon>
        <taxon>Propionibacteriaceae</taxon>
        <taxon>Raineyella</taxon>
    </lineage>
</organism>
<protein>
    <submittedName>
        <fullName evidence="1">Uncharacterized protein</fullName>
    </submittedName>
</protein>
<dbReference type="AlphaFoldDB" id="A0A1G6HKQ3"/>
<proteinExistence type="predicted"/>
<sequence>MRLREAFMNRTHNLNENITGTGGVRAKSLGGRVLNHTRNLLKDRPASRKAARTDFSMAHDSRINASANHPEQALCAHLPAEPSPAGTFT</sequence>
<accession>A0A1G6HKQ3</accession>
<reference evidence="1 2" key="1">
    <citation type="submission" date="2016-06" db="EMBL/GenBank/DDBJ databases">
        <authorList>
            <person name="Olsen C.W."/>
            <person name="Carey S."/>
            <person name="Hinshaw L."/>
            <person name="Karasin A.I."/>
        </authorList>
    </citation>
    <scope>NUCLEOTIDE SEQUENCE [LARGE SCALE GENOMIC DNA]</scope>
    <source>
        <strain evidence="1 2">LZ-22</strain>
    </source>
</reference>
<dbReference type="STRING" id="1577474.GA0111570_11152"/>
<evidence type="ECO:0000313" key="1">
    <source>
        <dbReference type="EMBL" id="SDB94887.1"/>
    </source>
</evidence>
<name>A0A1G6HKQ3_9ACTN</name>